<name>A0A3M2ZP51_PSEYM</name>
<dbReference type="EMBL" id="RBNL01001424">
    <property type="protein sequence ID" value="RML89747.1"/>
    <property type="molecule type" value="Genomic_DNA"/>
</dbReference>
<dbReference type="Proteomes" id="UP000282378">
    <property type="component" value="Unassembled WGS sequence"/>
</dbReference>
<gene>
    <name evidence="1" type="ORF">APX70_03404</name>
</gene>
<evidence type="ECO:0000313" key="1">
    <source>
        <dbReference type="EMBL" id="RML89747.1"/>
    </source>
</evidence>
<reference evidence="1 2" key="1">
    <citation type="submission" date="2018-08" db="EMBL/GenBank/DDBJ databases">
        <title>Recombination of ecologically and evolutionarily significant loci maintains genetic cohesion in the Pseudomonas syringae species complex.</title>
        <authorList>
            <person name="Dillon M."/>
            <person name="Thakur S."/>
            <person name="Almeida R.N.D."/>
            <person name="Weir B.S."/>
            <person name="Guttman D.S."/>
        </authorList>
    </citation>
    <scope>NUCLEOTIDE SEQUENCE [LARGE SCALE GENOMIC DNA]</scope>
    <source>
        <strain evidence="1 2">88_10</strain>
    </source>
</reference>
<proteinExistence type="predicted"/>
<sequence length="42" mass="4451">MQNPVGPLRILVFDGQVDDAGVSACLSNLQAILINQRGAERA</sequence>
<feature type="non-terminal residue" evidence="1">
    <location>
        <position position="42"/>
    </location>
</feature>
<dbReference type="AlphaFoldDB" id="A0A3M2ZP51"/>
<comment type="caution">
    <text evidence="1">The sequence shown here is derived from an EMBL/GenBank/DDBJ whole genome shotgun (WGS) entry which is preliminary data.</text>
</comment>
<accession>A0A3M2ZP51</accession>
<organism evidence="1 2">
    <name type="scientific">Pseudomonas syringae pv. maculicola</name>
    <dbReference type="NCBI Taxonomy" id="59511"/>
    <lineage>
        <taxon>Bacteria</taxon>
        <taxon>Pseudomonadati</taxon>
        <taxon>Pseudomonadota</taxon>
        <taxon>Gammaproteobacteria</taxon>
        <taxon>Pseudomonadales</taxon>
        <taxon>Pseudomonadaceae</taxon>
        <taxon>Pseudomonas</taxon>
    </lineage>
</organism>
<protein>
    <submittedName>
        <fullName evidence="1">Uncharacterized protein</fullName>
    </submittedName>
</protein>
<evidence type="ECO:0000313" key="2">
    <source>
        <dbReference type="Proteomes" id="UP000282378"/>
    </source>
</evidence>